<dbReference type="EMBL" id="MU001504">
    <property type="protein sequence ID" value="KAF2442388.1"/>
    <property type="molecule type" value="Genomic_DNA"/>
</dbReference>
<dbReference type="AlphaFoldDB" id="A0A9P4UAM4"/>
<organism evidence="1 2">
    <name type="scientific">Karstenula rhodostoma CBS 690.94</name>
    <dbReference type="NCBI Taxonomy" id="1392251"/>
    <lineage>
        <taxon>Eukaryota</taxon>
        <taxon>Fungi</taxon>
        <taxon>Dikarya</taxon>
        <taxon>Ascomycota</taxon>
        <taxon>Pezizomycotina</taxon>
        <taxon>Dothideomycetes</taxon>
        <taxon>Pleosporomycetidae</taxon>
        <taxon>Pleosporales</taxon>
        <taxon>Massarineae</taxon>
        <taxon>Didymosphaeriaceae</taxon>
        <taxon>Karstenula</taxon>
    </lineage>
</organism>
<protein>
    <submittedName>
        <fullName evidence="1">Uncharacterized protein</fullName>
    </submittedName>
</protein>
<dbReference type="OrthoDB" id="10029320at2759"/>
<gene>
    <name evidence="1" type="ORF">P171DRAFT_497202</name>
</gene>
<accession>A0A9P4UAM4</accession>
<evidence type="ECO:0000313" key="2">
    <source>
        <dbReference type="Proteomes" id="UP000799764"/>
    </source>
</evidence>
<reference evidence="1" key="1">
    <citation type="journal article" date="2020" name="Stud. Mycol.">
        <title>101 Dothideomycetes genomes: a test case for predicting lifestyles and emergence of pathogens.</title>
        <authorList>
            <person name="Haridas S."/>
            <person name="Albert R."/>
            <person name="Binder M."/>
            <person name="Bloem J."/>
            <person name="Labutti K."/>
            <person name="Salamov A."/>
            <person name="Andreopoulos B."/>
            <person name="Baker S."/>
            <person name="Barry K."/>
            <person name="Bills G."/>
            <person name="Bluhm B."/>
            <person name="Cannon C."/>
            <person name="Castanera R."/>
            <person name="Culley D."/>
            <person name="Daum C."/>
            <person name="Ezra D."/>
            <person name="Gonzalez J."/>
            <person name="Henrissat B."/>
            <person name="Kuo A."/>
            <person name="Liang C."/>
            <person name="Lipzen A."/>
            <person name="Lutzoni F."/>
            <person name="Magnuson J."/>
            <person name="Mondo S."/>
            <person name="Nolan M."/>
            <person name="Ohm R."/>
            <person name="Pangilinan J."/>
            <person name="Park H.-J."/>
            <person name="Ramirez L."/>
            <person name="Alfaro M."/>
            <person name="Sun H."/>
            <person name="Tritt A."/>
            <person name="Yoshinaga Y."/>
            <person name="Zwiers L.-H."/>
            <person name="Turgeon B."/>
            <person name="Goodwin S."/>
            <person name="Spatafora J."/>
            <person name="Crous P."/>
            <person name="Grigoriev I."/>
        </authorList>
    </citation>
    <scope>NUCLEOTIDE SEQUENCE</scope>
    <source>
        <strain evidence="1">CBS 690.94</strain>
    </source>
</reference>
<dbReference type="Proteomes" id="UP000799764">
    <property type="component" value="Unassembled WGS sequence"/>
</dbReference>
<keyword evidence="2" id="KW-1185">Reference proteome</keyword>
<evidence type="ECO:0000313" key="1">
    <source>
        <dbReference type="EMBL" id="KAF2442388.1"/>
    </source>
</evidence>
<comment type="caution">
    <text evidence="1">The sequence shown here is derived from an EMBL/GenBank/DDBJ whole genome shotgun (WGS) entry which is preliminary data.</text>
</comment>
<proteinExistence type="predicted"/>
<name>A0A9P4UAM4_9PLEO</name>
<sequence length="444" mass="50380">MSTTHLTSQAQRKKVHDYMSIIQFTPNGTKYHNAQAARADPNQRLTTVFGIDNAFTTYDKNAASDFRRKATVLMNLATKSATLDARGNVKKGDYPSGDWSDLRAWAVEYCKEYKTRLPDRKRVKLAQMVQFVTLKVSLRYLFPEHALKRGDSFEDIVMIGRRINELWVASKEDEGQLPRWEDEGALNEALRRVTTPAPGVCRGWTGAPDHGIAQEPPEPTIPHRNPMNLILPAYETMWRVVMRCVLEMRYRNADRGPVWCGVLSTYLESLKDPNVIAEPHNSFQDASADGVRPIDIVKEALRLYPPTRRVHRVYDGERCAADIEECQRFPLLGGRDALVFRPERWQDICPEESVRRDREGSKAARTALKEAEEKAGFFPFAHWCPAGKGGTHGFGLKMVGLLVAVICAEIDESWEVDGYGELLDRNQPLSAERTAYEDLELMKP</sequence>